<dbReference type="AlphaFoldDB" id="A0A3R6F768"/>
<dbReference type="SMART" id="SM00530">
    <property type="entry name" value="HTH_XRE"/>
    <property type="match status" value="1"/>
</dbReference>
<dbReference type="Gene3D" id="1.10.260.40">
    <property type="entry name" value="lambda repressor-like DNA-binding domains"/>
    <property type="match status" value="1"/>
</dbReference>
<dbReference type="CDD" id="cd00093">
    <property type="entry name" value="HTH_XRE"/>
    <property type="match status" value="1"/>
</dbReference>
<dbReference type="SUPFAM" id="SSF47413">
    <property type="entry name" value="lambda repressor-like DNA-binding domains"/>
    <property type="match status" value="1"/>
</dbReference>
<dbReference type="GO" id="GO:0003677">
    <property type="term" value="F:DNA binding"/>
    <property type="evidence" value="ECO:0007669"/>
    <property type="project" value="InterPro"/>
</dbReference>
<dbReference type="InterPro" id="IPR010982">
    <property type="entry name" value="Lambda_DNA-bd_dom_sf"/>
</dbReference>
<dbReference type="Proteomes" id="UP000283513">
    <property type="component" value="Unassembled WGS sequence"/>
</dbReference>
<dbReference type="EMBL" id="QSHO01000021">
    <property type="protein sequence ID" value="RHC13276.1"/>
    <property type="molecule type" value="Genomic_DNA"/>
</dbReference>
<proteinExistence type="predicted"/>
<dbReference type="InterPro" id="IPR001387">
    <property type="entry name" value="Cro/C1-type_HTH"/>
</dbReference>
<accession>A0A3R6F768</accession>
<reference evidence="2 3" key="1">
    <citation type="submission" date="2018-08" db="EMBL/GenBank/DDBJ databases">
        <title>A genome reference for cultivated species of the human gut microbiota.</title>
        <authorList>
            <person name="Zou Y."/>
            <person name="Xue W."/>
            <person name="Luo G."/>
        </authorList>
    </citation>
    <scope>NUCLEOTIDE SEQUENCE [LARGE SCALE GENOMIC DNA]</scope>
    <source>
        <strain evidence="2 3">AM37-1AC</strain>
    </source>
</reference>
<evidence type="ECO:0000313" key="2">
    <source>
        <dbReference type="EMBL" id="RHC13276.1"/>
    </source>
</evidence>
<protein>
    <submittedName>
        <fullName evidence="2">XRE family transcriptional regulator</fullName>
    </submittedName>
</protein>
<evidence type="ECO:0000259" key="1">
    <source>
        <dbReference type="PROSITE" id="PS50943"/>
    </source>
</evidence>
<feature type="domain" description="HTH cro/C1-type" evidence="1">
    <location>
        <begin position="8"/>
        <end position="62"/>
    </location>
</feature>
<dbReference type="PROSITE" id="PS50943">
    <property type="entry name" value="HTH_CROC1"/>
    <property type="match status" value="1"/>
</dbReference>
<organism evidence="2 3">
    <name type="scientific">Roseburia intestinalis</name>
    <dbReference type="NCBI Taxonomy" id="166486"/>
    <lineage>
        <taxon>Bacteria</taxon>
        <taxon>Bacillati</taxon>
        <taxon>Bacillota</taxon>
        <taxon>Clostridia</taxon>
        <taxon>Lachnospirales</taxon>
        <taxon>Lachnospiraceae</taxon>
        <taxon>Roseburia</taxon>
    </lineage>
</organism>
<dbReference type="RefSeq" id="WP_006857566.1">
    <property type="nucleotide sequence ID" value="NZ_CP102289.1"/>
</dbReference>
<evidence type="ECO:0000313" key="3">
    <source>
        <dbReference type="Proteomes" id="UP000283513"/>
    </source>
</evidence>
<gene>
    <name evidence="2" type="ORF">DW856_17385</name>
</gene>
<name>A0A3R6F768_9FIRM</name>
<sequence length="74" mass="8343">MVLDFMELKDFIDKSGLKQKAIAEKSGVPEVRLCLILQGKRKCEVGEYASICDALGVKVDRFIRKSSHMPDKTK</sequence>
<comment type="caution">
    <text evidence="2">The sequence shown here is derived from an EMBL/GenBank/DDBJ whole genome shotgun (WGS) entry which is preliminary data.</text>
</comment>